<reference evidence="2 3" key="1">
    <citation type="submission" date="2013-02" db="EMBL/GenBank/DDBJ databases">
        <authorList>
            <person name="Lukaszewicz M."/>
            <person name="Biegalska A."/>
            <person name="Krasowska A."/>
        </authorList>
    </citation>
    <scope>NUCLEOTIDE SEQUENCE [LARGE SCALE GENOMIC DNA]</scope>
</reference>
<sequence>MRCNNQHCYWNAFGSCCHEEEEAFEKATPNELDCPSSLRGDWEKQFRYLFEECVDLLNHRSYKELVEVKKFIESQRENSFNEESRNKSVSEWEVADHEG</sequence>
<evidence type="ECO:0000313" key="2">
    <source>
        <dbReference type="EMBL" id="AGK86864.1"/>
    </source>
</evidence>
<evidence type="ECO:0000313" key="3">
    <source>
        <dbReference type="Proteomes" id="UP000258501"/>
    </source>
</evidence>
<feature type="compositionally biased region" description="Basic and acidic residues" evidence="1">
    <location>
        <begin position="82"/>
        <end position="99"/>
    </location>
</feature>
<dbReference type="PROSITE" id="PS51257">
    <property type="entry name" value="PROKAR_LIPOPROTEIN"/>
    <property type="match status" value="1"/>
</dbReference>
<proteinExistence type="predicted"/>
<dbReference type="OrthoDB" id="14642at10239"/>
<protein>
    <submittedName>
        <fullName evidence="2">Uncharacterized protein</fullName>
    </submittedName>
</protein>
<evidence type="ECO:0000256" key="1">
    <source>
        <dbReference type="SAM" id="MobiDB-lite"/>
    </source>
</evidence>
<dbReference type="Proteomes" id="UP000258501">
    <property type="component" value="Segment"/>
</dbReference>
<name>R4JK41_9CAUD</name>
<organism evidence="2 3">
    <name type="scientific">Bacillus phage SIOphi</name>
    <dbReference type="NCBI Taxonomy" id="1285382"/>
    <lineage>
        <taxon>Viruses</taxon>
        <taxon>Duplodnaviria</taxon>
        <taxon>Heunggongvirae</taxon>
        <taxon>Uroviricota</taxon>
        <taxon>Caudoviricetes</taxon>
        <taxon>Herelleviridae</taxon>
        <taxon>Bastillevirinae</taxon>
        <taxon>Siophivirus</taxon>
        <taxon>Siophivirus SIOphi</taxon>
    </lineage>
</organism>
<accession>R4JK41</accession>
<dbReference type="EMBL" id="KC699836">
    <property type="protein sequence ID" value="AGK86864.1"/>
    <property type="molecule type" value="Genomic_DNA"/>
</dbReference>
<feature type="region of interest" description="Disordered" evidence="1">
    <location>
        <begin position="76"/>
        <end position="99"/>
    </location>
</feature>
<keyword evidence="3" id="KW-1185">Reference proteome</keyword>
<gene>
    <name evidence="2" type="ORF">SIOphi_00280</name>
</gene>